<keyword evidence="13" id="KW-1185">Reference proteome</keyword>
<dbReference type="GO" id="GO:0005789">
    <property type="term" value="C:endoplasmic reticulum membrane"/>
    <property type="evidence" value="ECO:0007669"/>
    <property type="project" value="UniProtKB-SubCell"/>
</dbReference>
<evidence type="ECO:0000256" key="8">
    <source>
        <dbReference type="ARBA" id="ARBA00022989"/>
    </source>
</evidence>
<name>A0A1G4K4S4_9SACH</name>
<dbReference type="AlphaFoldDB" id="A0A1G4K4S4"/>
<dbReference type="InterPro" id="IPR013233">
    <property type="entry name" value="PIG-X/PBN1"/>
</dbReference>
<dbReference type="OrthoDB" id="5546453at2759"/>
<evidence type="ECO:0000256" key="7">
    <source>
        <dbReference type="ARBA" id="ARBA00022824"/>
    </source>
</evidence>
<dbReference type="GO" id="GO:0000030">
    <property type="term" value="F:mannosyltransferase activity"/>
    <property type="evidence" value="ECO:0007669"/>
    <property type="project" value="TreeGrafter"/>
</dbReference>
<evidence type="ECO:0000256" key="5">
    <source>
        <dbReference type="ARBA" id="ARBA00022502"/>
    </source>
</evidence>
<keyword evidence="7 11" id="KW-0256">Endoplasmic reticulum</keyword>
<dbReference type="GO" id="GO:0006506">
    <property type="term" value="P:GPI anchor biosynthetic process"/>
    <property type="evidence" value="ECO:0007669"/>
    <property type="project" value="UniProtKB-UniPathway"/>
</dbReference>
<evidence type="ECO:0000313" key="13">
    <source>
        <dbReference type="Proteomes" id="UP000191144"/>
    </source>
</evidence>
<evidence type="ECO:0000256" key="9">
    <source>
        <dbReference type="ARBA" id="ARBA00023136"/>
    </source>
</evidence>
<comment type="similarity">
    <text evidence="3 11">Belongs to the PIGX family.</text>
</comment>
<keyword evidence="8 11" id="KW-1133">Transmembrane helix</keyword>
<dbReference type="SMART" id="SM00780">
    <property type="entry name" value="PIG-X"/>
    <property type="match status" value="1"/>
</dbReference>
<evidence type="ECO:0000256" key="3">
    <source>
        <dbReference type="ARBA" id="ARBA00010345"/>
    </source>
</evidence>
<protein>
    <recommendedName>
        <fullName evidence="4 11">Protein PBN1</fullName>
    </recommendedName>
</protein>
<evidence type="ECO:0000256" key="2">
    <source>
        <dbReference type="ARBA" id="ARBA00004687"/>
    </source>
</evidence>
<gene>
    <name evidence="12" type="ORF">LAME_0G00496G</name>
</gene>
<dbReference type="GO" id="GO:1990529">
    <property type="term" value="C:glycosylphosphatidylinositol-mannosyltransferase I complex"/>
    <property type="evidence" value="ECO:0007669"/>
    <property type="project" value="TreeGrafter"/>
</dbReference>
<dbReference type="UniPathway" id="UPA00196"/>
<dbReference type="Proteomes" id="UP000191144">
    <property type="component" value="Chromosome G"/>
</dbReference>
<keyword evidence="10" id="KW-0325">Glycoprotein</keyword>
<sequence>MVMKRTRITVLFDSLQDLEKITPDSQHGQEGNNSESIEIIGTGQQIQHRTTLDHSSKFQHVRITWKSSKSFDSILKAPLMEGLNIYVVTGEPYMHINGAIKSAKYQLLHSDFLDKELLRRFLPPEVLDVSSVDWTSKDYDISLDREKQKAQVDKYYKLETDQTQNITFTDTFGKLEVGLFFPEFHDTVDVHLNGARCTWNRDGAIEHCQKTYLFYQRAHAAALEGRGVPVDLLEPVGLHPTLSVDLRDQLPSDNCAYYMYLMTPADIFIDKFQSSPIFLAGASDLEAPEYSVRGNSWGMETLLALTPGDLNEVKLHSRYIQPQASGGYKSIKAVPKVFQACDSDHDNIHENPFYTKSLGFDSLFTNNTSFNHLNSSTVSIRIPAVDINAYNLVQVTTWTCLILSAFYILIKVFRK</sequence>
<comment type="subcellular location">
    <subcellularLocation>
        <location evidence="11">Endoplasmic reticulum membrane</location>
        <topology evidence="11">Single-pass membrane protein</topology>
    </subcellularLocation>
    <subcellularLocation>
        <location evidence="1">Endoplasmic reticulum membrane</location>
        <topology evidence="1">Single-pass type III membrane protein</topology>
    </subcellularLocation>
</comment>
<comment type="pathway">
    <text evidence="2 11">Glycolipid biosynthesis; glycosylphosphatidylinositol-anchor biosynthesis.</text>
</comment>
<feature type="transmembrane region" description="Helical" evidence="11">
    <location>
        <begin position="389"/>
        <end position="410"/>
    </location>
</feature>
<accession>A0A1G4K4S4</accession>
<dbReference type="InterPro" id="IPR042322">
    <property type="entry name" value="Pbn1"/>
</dbReference>
<dbReference type="PANTHER" id="PTHR28533">
    <property type="entry name" value="PROTEIN PBN1"/>
    <property type="match status" value="1"/>
</dbReference>
<evidence type="ECO:0000256" key="1">
    <source>
        <dbReference type="ARBA" id="ARBA00004643"/>
    </source>
</evidence>
<keyword evidence="5 11" id="KW-0337">GPI-anchor biosynthesis</keyword>
<dbReference type="EMBL" id="LT598484">
    <property type="protein sequence ID" value="SCU98771.1"/>
    <property type="molecule type" value="Genomic_DNA"/>
</dbReference>
<keyword evidence="9 11" id="KW-0472">Membrane</keyword>
<evidence type="ECO:0000256" key="11">
    <source>
        <dbReference type="RuleBase" id="RU366056"/>
    </source>
</evidence>
<reference evidence="13" key="1">
    <citation type="submission" date="2016-03" db="EMBL/GenBank/DDBJ databases">
        <authorList>
            <person name="Devillers Hugo."/>
        </authorList>
    </citation>
    <scope>NUCLEOTIDE SEQUENCE [LARGE SCALE GENOMIC DNA]</scope>
</reference>
<evidence type="ECO:0000313" key="12">
    <source>
        <dbReference type="EMBL" id="SCU98771.1"/>
    </source>
</evidence>
<keyword evidence="6 11" id="KW-0812">Transmembrane</keyword>
<organism evidence="12 13">
    <name type="scientific">Lachancea meyersii CBS 8951</name>
    <dbReference type="NCBI Taxonomy" id="1266667"/>
    <lineage>
        <taxon>Eukaryota</taxon>
        <taxon>Fungi</taxon>
        <taxon>Dikarya</taxon>
        <taxon>Ascomycota</taxon>
        <taxon>Saccharomycotina</taxon>
        <taxon>Saccharomycetes</taxon>
        <taxon>Saccharomycetales</taxon>
        <taxon>Saccharomycetaceae</taxon>
        <taxon>Lachancea</taxon>
    </lineage>
</organism>
<comment type="function">
    <text evidence="11">Required for proper folding and/or the stability of a subset of proteins in the endoplasmic reticulum. Component of glycosylphosphatidylinositol-mannosyltransferase 1 which transfers the first of the 4 mannoses in the GPI-anchor precursors during GPI-anchor biosynthesis. Probably acts by stabilizing the mannosyltransferase GPI14.</text>
</comment>
<evidence type="ECO:0000256" key="10">
    <source>
        <dbReference type="ARBA" id="ARBA00023180"/>
    </source>
</evidence>
<dbReference type="PANTHER" id="PTHR28533:SF1">
    <property type="entry name" value="PROTEIN PBN1"/>
    <property type="match status" value="1"/>
</dbReference>
<evidence type="ECO:0000256" key="6">
    <source>
        <dbReference type="ARBA" id="ARBA00022692"/>
    </source>
</evidence>
<evidence type="ECO:0000256" key="4">
    <source>
        <dbReference type="ARBA" id="ARBA00020410"/>
    </source>
</evidence>
<proteinExistence type="inferred from homology"/>
<dbReference type="Pfam" id="PF08320">
    <property type="entry name" value="PIG-X"/>
    <property type="match status" value="1"/>
</dbReference>